<dbReference type="KEGG" id="mlo:mlr6327"/>
<evidence type="ECO:0000313" key="3">
    <source>
        <dbReference type="Proteomes" id="UP000000552"/>
    </source>
</evidence>
<evidence type="ECO:0000313" key="2">
    <source>
        <dbReference type="EMBL" id="BAB52639.1"/>
    </source>
</evidence>
<dbReference type="Proteomes" id="UP000000552">
    <property type="component" value="Chromosome"/>
</dbReference>
<dbReference type="AlphaFoldDB" id="Q989Q5"/>
<gene>
    <name evidence="2" type="ordered locus">mlr6327</name>
</gene>
<dbReference type="RefSeq" id="WP_010913958.1">
    <property type="nucleotide sequence ID" value="NC_002678.2"/>
</dbReference>
<dbReference type="EMBL" id="BA000012">
    <property type="protein sequence ID" value="BAB52639.1"/>
    <property type="molecule type" value="Genomic_DNA"/>
</dbReference>
<feature type="region of interest" description="Disordered" evidence="1">
    <location>
        <begin position="136"/>
        <end position="189"/>
    </location>
</feature>
<reference evidence="2 3" key="1">
    <citation type="journal article" date="2000" name="DNA Res.">
        <title>Complete genome structure of the nitrogen-fixing symbiotic bacterium Mesorhizobium loti.</title>
        <authorList>
            <person name="Kaneko T."/>
            <person name="Nakamura Y."/>
            <person name="Sato S."/>
            <person name="Asamizu E."/>
            <person name="Kato T."/>
            <person name="Sasamoto S."/>
            <person name="Watanabe A."/>
            <person name="Idesawa K."/>
            <person name="Ishikawa A."/>
            <person name="Kawashima K."/>
            <person name="Kimura T."/>
            <person name="Kishida Y."/>
            <person name="Kiyokawa C."/>
            <person name="Kohara M."/>
            <person name="Matsumoto M."/>
            <person name="Matsuno A."/>
            <person name="Mochizuki Y."/>
            <person name="Nakayama S."/>
            <person name="Nakazaki N."/>
            <person name="Shimpo S."/>
            <person name="Sugimoto M."/>
            <person name="Takeuchi C."/>
            <person name="Yamada M."/>
            <person name="Tabata S."/>
        </authorList>
    </citation>
    <scope>NUCLEOTIDE SEQUENCE [LARGE SCALE GENOMIC DNA]</scope>
    <source>
        <strain evidence="3">LMG 29417 / CECT 9101 / MAFF 303099</strain>
    </source>
</reference>
<protein>
    <submittedName>
        <fullName evidence="2">Mlr6327 protein</fullName>
    </submittedName>
</protein>
<sequence length="308" mass="33287">MTKGRLITRLTPATCEEIQTRMLEVCQKIAEDHGLVIEGAGWRGTDTGFFFEPVFRVSIPASDGTAFNLEKDRFEFLAEHFGLAPSDFGREFRTGSERFRITGIDPKRPRYPISAERIPDRRGFKFAAENVEQMQAPTPSLSAPQRGAQPSSSQELPATPATPSSGAWDGDRLREQTQQPESSSSADAAASNMYDRLDPVLDPNALTVAKLSSDAQSVLAPGVARPPSFVGPAGPPDLQDIGPIVGKGWRHGSQPASKILIEELGKINLLPNQFGPAQFAINREHYSATLGREGAGTFASSIMLAPGR</sequence>
<evidence type="ECO:0000256" key="1">
    <source>
        <dbReference type="SAM" id="MobiDB-lite"/>
    </source>
</evidence>
<proteinExistence type="predicted"/>
<organism evidence="2 3">
    <name type="scientific">Mesorhizobium japonicum (strain LMG 29417 / CECT 9101 / MAFF 303099)</name>
    <name type="common">Mesorhizobium loti (strain MAFF 303099)</name>
    <dbReference type="NCBI Taxonomy" id="266835"/>
    <lineage>
        <taxon>Bacteria</taxon>
        <taxon>Pseudomonadati</taxon>
        <taxon>Pseudomonadota</taxon>
        <taxon>Alphaproteobacteria</taxon>
        <taxon>Hyphomicrobiales</taxon>
        <taxon>Phyllobacteriaceae</taxon>
        <taxon>Mesorhizobium</taxon>
    </lineage>
</organism>
<dbReference type="HOGENOM" id="CLU_902765_0_0_5"/>
<feature type="compositionally biased region" description="Polar residues" evidence="1">
    <location>
        <begin position="136"/>
        <end position="165"/>
    </location>
</feature>
<accession>Q989Q5</accession>
<name>Q989Q5_RHILO</name>
<dbReference type="eggNOG" id="ENOG5031C5N">
    <property type="taxonomic scope" value="Bacteria"/>
</dbReference>